<accession>A0A5B8MZC9</accession>
<evidence type="ECO:0008006" key="7">
    <source>
        <dbReference type="Google" id="ProtNLM"/>
    </source>
</evidence>
<dbReference type="EMBL" id="HBHL01005125">
    <property type="protein sequence ID" value="CAD9714501.1"/>
    <property type="molecule type" value="Transcribed_RNA"/>
</dbReference>
<dbReference type="PANTHER" id="PTHR11618:SF70">
    <property type="entry name" value="PLANT-SPECIFIC TFIIB-RELATED PROTEIN PTF2"/>
    <property type="match status" value="1"/>
</dbReference>
<dbReference type="CDD" id="cd00043">
    <property type="entry name" value="CYCLIN_SF"/>
    <property type="match status" value="1"/>
</dbReference>
<evidence type="ECO:0000313" key="5">
    <source>
        <dbReference type="EMBL" id="QDZ25711.1"/>
    </source>
</evidence>
<evidence type="ECO:0000313" key="6">
    <source>
        <dbReference type="Proteomes" id="UP000316726"/>
    </source>
</evidence>
<reference evidence="4" key="2">
    <citation type="submission" date="2021-01" db="EMBL/GenBank/DDBJ databases">
        <authorList>
            <person name="Corre E."/>
            <person name="Pelletier E."/>
            <person name="Niang G."/>
            <person name="Scheremetjew M."/>
            <person name="Finn R."/>
            <person name="Kale V."/>
            <person name="Holt S."/>
            <person name="Cochrane G."/>
            <person name="Meng A."/>
            <person name="Brown T."/>
            <person name="Cohen L."/>
        </authorList>
    </citation>
    <scope>NUCLEOTIDE SEQUENCE</scope>
    <source>
        <strain evidence="4">CCMP1205</strain>
    </source>
</reference>
<dbReference type="PANTHER" id="PTHR11618">
    <property type="entry name" value="TRANSCRIPTION INITIATION FACTOR IIB-RELATED"/>
    <property type="match status" value="1"/>
</dbReference>
<evidence type="ECO:0000256" key="2">
    <source>
        <dbReference type="ARBA" id="ARBA00023163"/>
    </source>
</evidence>
<dbReference type="GO" id="GO:0005634">
    <property type="term" value="C:nucleus"/>
    <property type="evidence" value="ECO:0007669"/>
    <property type="project" value="TreeGrafter"/>
</dbReference>
<organism evidence="5 6">
    <name type="scientific">Chloropicon primus</name>
    <dbReference type="NCBI Taxonomy" id="1764295"/>
    <lineage>
        <taxon>Eukaryota</taxon>
        <taxon>Viridiplantae</taxon>
        <taxon>Chlorophyta</taxon>
        <taxon>Chloropicophyceae</taxon>
        <taxon>Chloropicales</taxon>
        <taxon>Chloropicaceae</taxon>
        <taxon>Chloropicon</taxon>
    </lineage>
</organism>
<evidence type="ECO:0000256" key="1">
    <source>
        <dbReference type="ARBA" id="ARBA00023015"/>
    </source>
</evidence>
<gene>
    <name evidence="5" type="ORF">A3770_18p82290</name>
    <name evidence="4" type="ORF">CPRI1469_LOCUS3354</name>
</gene>
<dbReference type="GO" id="GO:0001006">
    <property type="term" value="F:RNA polymerase III type 3 promoter sequence-specific DNA binding"/>
    <property type="evidence" value="ECO:0007669"/>
    <property type="project" value="TreeGrafter"/>
</dbReference>
<feature type="region of interest" description="Disordered" evidence="3">
    <location>
        <begin position="157"/>
        <end position="179"/>
    </location>
</feature>
<evidence type="ECO:0000256" key="3">
    <source>
        <dbReference type="SAM" id="MobiDB-lite"/>
    </source>
</evidence>
<dbReference type="InterPro" id="IPR000812">
    <property type="entry name" value="TFIIB"/>
</dbReference>
<dbReference type="GO" id="GO:0097550">
    <property type="term" value="C:transcription preinitiation complex"/>
    <property type="evidence" value="ECO:0007669"/>
    <property type="project" value="TreeGrafter"/>
</dbReference>
<dbReference type="OrthoDB" id="511529at2759"/>
<feature type="compositionally biased region" description="Basic and acidic residues" evidence="3">
    <location>
        <begin position="410"/>
        <end position="430"/>
    </location>
</feature>
<keyword evidence="2" id="KW-0804">Transcription</keyword>
<feature type="compositionally biased region" description="Polar residues" evidence="3">
    <location>
        <begin position="157"/>
        <end position="167"/>
    </location>
</feature>
<keyword evidence="6" id="KW-1185">Reference proteome</keyword>
<dbReference type="EMBL" id="CP031051">
    <property type="protein sequence ID" value="QDZ25711.1"/>
    <property type="molecule type" value="Genomic_DNA"/>
</dbReference>
<protein>
    <recommendedName>
        <fullName evidence="7">TFIIB-type domain-containing protein</fullName>
    </recommendedName>
</protein>
<keyword evidence="1" id="KW-0805">Transcription regulation</keyword>
<feature type="region of interest" description="Disordered" evidence="3">
    <location>
        <begin position="403"/>
        <end position="430"/>
    </location>
</feature>
<dbReference type="Gene3D" id="1.10.472.170">
    <property type="match status" value="1"/>
</dbReference>
<name>A0A5B8MZC9_9CHLO</name>
<dbReference type="PRINTS" id="PR00685">
    <property type="entry name" value="TIFACTORIIB"/>
</dbReference>
<dbReference type="GO" id="GO:0000995">
    <property type="term" value="F:RNA polymerase III general transcription initiation factor activity"/>
    <property type="evidence" value="ECO:0007669"/>
    <property type="project" value="TreeGrafter"/>
</dbReference>
<dbReference type="AlphaFoldDB" id="A0A5B8MZC9"/>
<dbReference type="GO" id="GO:0070897">
    <property type="term" value="P:transcription preinitiation complex assembly"/>
    <property type="evidence" value="ECO:0007669"/>
    <property type="project" value="InterPro"/>
</dbReference>
<dbReference type="Proteomes" id="UP000316726">
    <property type="component" value="Chromosome 18"/>
</dbReference>
<sequence length="454" mass="49316">MGGAAAVDFEKMSCPNCGEGPGCLSLDDIESMVSCERCGYVLAESLVSTTGSLNLTYNLGGGRHGFIVKLDQADKDIAKTLNILEKHSSFGHRRGGLGIRSGAKWGGEGVVNTNSSAREVTAFPLRSLREKLGLPPNLIHEVQCLFRELEVPEPLNSSLQQQASTSAMKAEGPKKPGFGGAGLVPRTEEAFVKKFGLRAYSKGDIEVLVGACVYLASRKLHFPLLLENVAEAINTAAIYLRDVSTRLQGIMQLSLPCLDMQELLMKSIGTLKNEGVLTEEFDSSLVLKEFKQRSASLLRFCESKLLTTGKRPLPAIAAILYKSINSEADGEVPLHKISAALKCNTHTCASRAKDIEKALNDPDSYGVCGKRKLEDKLELAVEKRLAAWKDRFPDIDIPDLAISSSSVPAPEDKKVEGGRKGEEEEEAHVGEVDDNEINMYVHKPTILAHVVQRI</sequence>
<reference evidence="5 6" key="1">
    <citation type="submission" date="2018-07" db="EMBL/GenBank/DDBJ databases">
        <title>The complete nuclear genome of the prasinophyte Chloropicon primus (CCMP1205).</title>
        <authorList>
            <person name="Pombert J.-F."/>
            <person name="Otis C."/>
            <person name="Turmel M."/>
            <person name="Lemieux C."/>
        </authorList>
    </citation>
    <scope>NUCLEOTIDE SEQUENCE [LARGE SCALE GENOMIC DNA]</scope>
    <source>
        <strain evidence="5 6">CCMP1205</strain>
    </source>
</reference>
<proteinExistence type="predicted"/>
<evidence type="ECO:0000313" key="4">
    <source>
        <dbReference type="EMBL" id="CAD9714501.1"/>
    </source>
</evidence>
<dbReference type="GO" id="GO:0000126">
    <property type="term" value="C:transcription factor TFIIIB complex"/>
    <property type="evidence" value="ECO:0007669"/>
    <property type="project" value="TreeGrafter"/>
</dbReference>